<accession>A0A2K8Z961</accession>
<dbReference type="SUPFAM" id="SSF51197">
    <property type="entry name" value="Clavaminate synthase-like"/>
    <property type="match status" value="1"/>
</dbReference>
<dbReference type="Gene3D" id="2.60.120.650">
    <property type="entry name" value="Cupin"/>
    <property type="match status" value="1"/>
</dbReference>
<dbReference type="KEGG" id="spir:CWM47_33960"/>
<dbReference type="InterPro" id="IPR041667">
    <property type="entry name" value="Cupin_8"/>
</dbReference>
<dbReference type="Pfam" id="PF13621">
    <property type="entry name" value="Cupin_8"/>
    <property type="match status" value="1"/>
</dbReference>
<sequence length="298" mass="33656">MAAKTVELARLGDIVVEKKYGMTYEEFSEKHLFGNYPVVIGDACKDWSAKNKFTPEYFKTVYGDRKIVVQGNNYTLSEYIDLMMVATEDNPAPYPCKLQIDRDYPELLPDVTPRFMYALPDRITSKLLPNNFLGGADTLEIFFGSPGGQFPYIHYDYMCLHAYITQIYGQKEFTVIPPEQTPYVYPKANNVWVSEVNDVRNPDLEKYPLFAKATPVSFVVGPGETLFIPCGWWHTARSLTATISVALDCLNASNWKNFMNEVDIKLNQRRPLIAKAAHAYLSALGGVLNTSEKIGISV</sequence>
<dbReference type="OrthoDB" id="2942327at2"/>
<dbReference type="GO" id="GO:0005737">
    <property type="term" value="C:cytoplasm"/>
    <property type="evidence" value="ECO:0007669"/>
    <property type="project" value="TreeGrafter"/>
</dbReference>
<organism evidence="2 3">
    <name type="scientific">Spirosoma pollinicola</name>
    <dbReference type="NCBI Taxonomy" id="2057025"/>
    <lineage>
        <taxon>Bacteria</taxon>
        <taxon>Pseudomonadati</taxon>
        <taxon>Bacteroidota</taxon>
        <taxon>Cytophagia</taxon>
        <taxon>Cytophagales</taxon>
        <taxon>Cytophagaceae</taxon>
        <taxon>Spirosoma</taxon>
    </lineage>
</organism>
<dbReference type="RefSeq" id="WP_100992952.1">
    <property type="nucleotide sequence ID" value="NZ_CP025096.1"/>
</dbReference>
<keyword evidence="3" id="KW-1185">Reference proteome</keyword>
<dbReference type="PANTHER" id="PTHR12480:SF6">
    <property type="entry name" value="2-OXOGLUTARATE AND IRON-DEPENDENT OXYGENASE JMJD4"/>
    <property type="match status" value="1"/>
</dbReference>
<protein>
    <submittedName>
        <fullName evidence="2">Transcription factor jumonji</fullName>
    </submittedName>
</protein>
<dbReference type="PROSITE" id="PS51184">
    <property type="entry name" value="JMJC"/>
    <property type="match status" value="1"/>
</dbReference>
<dbReference type="PANTHER" id="PTHR12480">
    <property type="entry name" value="ARGININE DEMETHYLASE AND LYSYL-HYDROXYLASE JMJD"/>
    <property type="match status" value="1"/>
</dbReference>
<dbReference type="InterPro" id="IPR003347">
    <property type="entry name" value="JmjC_dom"/>
</dbReference>
<evidence type="ECO:0000259" key="1">
    <source>
        <dbReference type="PROSITE" id="PS51184"/>
    </source>
</evidence>
<dbReference type="EMBL" id="CP025096">
    <property type="protein sequence ID" value="AUD06407.1"/>
    <property type="molecule type" value="Genomic_DNA"/>
</dbReference>
<gene>
    <name evidence="2" type="ORF">CWM47_33960</name>
</gene>
<reference evidence="2 3" key="1">
    <citation type="submission" date="2017-11" db="EMBL/GenBank/DDBJ databases">
        <title>Taxonomic description and genome sequences of Spirosoma HA7 sp. nov., isolated from pollen microhabitat of Corylus avellana.</title>
        <authorList>
            <person name="Ambika Manirajan B."/>
            <person name="Suarez C."/>
            <person name="Ratering S."/>
            <person name="Geissler-Plaum R."/>
            <person name="Cardinale M."/>
            <person name="Sylvia S."/>
        </authorList>
    </citation>
    <scope>NUCLEOTIDE SEQUENCE [LARGE SCALE GENOMIC DNA]</scope>
    <source>
        <strain evidence="2 3">HA7</strain>
    </source>
</reference>
<dbReference type="AlphaFoldDB" id="A0A2K8Z961"/>
<evidence type="ECO:0000313" key="2">
    <source>
        <dbReference type="EMBL" id="AUD06407.1"/>
    </source>
</evidence>
<dbReference type="InterPro" id="IPR050910">
    <property type="entry name" value="JMJD6_ArgDemeth/LysHydrox"/>
</dbReference>
<dbReference type="GO" id="GO:0045905">
    <property type="term" value="P:positive regulation of translational termination"/>
    <property type="evidence" value="ECO:0007669"/>
    <property type="project" value="TreeGrafter"/>
</dbReference>
<evidence type="ECO:0000313" key="3">
    <source>
        <dbReference type="Proteomes" id="UP000232883"/>
    </source>
</evidence>
<name>A0A2K8Z961_9BACT</name>
<dbReference type="GO" id="GO:0043565">
    <property type="term" value="F:sequence-specific DNA binding"/>
    <property type="evidence" value="ECO:0007669"/>
    <property type="project" value="TreeGrafter"/>
</dbReference>
<feature type="domain" description="JmjC" evidence="1">
    <location>
        <begin position="93"/>
        <end position="266"/>
    </location>
</feature>
<dbReference type="GO" id="GO:0016706">
    <property type="term" value="F:2-oxoglutarate-dependent dioxygenase activity"/>
    <property type="evidence" value="ECO:0007669"/>
    <property type="project" value="TreeGrafter"/>
</dbReference>
<dbReference type="Proteomes" id="UP000232883">
    <property type="component" value="Chromosome"/>
</dbReference>
<proteinExistence type="predicted"/>
<dbReference type="SMART" id="SM00558">
    <property type="entry name" value="JmjC"/>
    <property type="match status" value="1"/>
</dbReference>